<feature type="compositionally biased region" description="Gly residues" evidence="1">
    <location>
        <begin position="127"/>
        <end position="142"/>
    </location>
</feature>
<reference evidence="2 3" key="1">
    <citation type="submission" date="2020-04" db="EMBL/GenBank/DDBJ databases">
        <title>Draft genome of Pyxidicoccus fallax type strain.</title>
        <authorList>
            <person name="Whitworth D.E."/>
        </authorList>
    </citation>
    <scope>NUCLEOTIDE SEQUENCE [LARGE SCALE GENOMIC DNA]</scope>
    <source>
        <strain evidence="2 3">DSM 14698</strain>
    </source>
</reference>
<keyword evidence="3" id="KW-1185">Reference proteome</keyword>
<name>A0A848LF43_9BACT</name>
<evidence type="ECO:0000313" key="2">
    <source>
        <dbReference type="EMBL" id="NMO17136.1"/>
    </source>
</evidence>
<gene>
    <name evidence="2" type="ORF">HG543_20050</name>
</gene>
<comment type="caution">
    <text evidence="2">The sequence shown here is derived from an EMBL/GenBank/DDBJ whole genome shotgun (WGS) entry which is preliminary data.</text>
</comment>
<sequence>MSSIRRIISGLSSSISRARLDVDVEPVSPLAPREPLEPVAPVRRGFSDQSEFQAEVDDLDSSLAAHAPSLAGTSSPGGASGASMPQQLRVFSGESSFEGSFESARPRYAQMLGSQLPSSLGAPSEPAGGGVNGVSGRRGTGGVQDMDDLLSPETAAWELHNLDTSPPSAMEAEDVLFMMDPPASKVASKTASEPVMELGLEDVFEEGPASVSGAAGARDLAAVETPDVEAIDDSPLSSAAEYARQEAALLDPAVRPAGPDEFLADPDDLGTLIPEEPSMSDAALSGVLASLAANPAAAAVPVSGALGSQGVEAVAEAVEPDLQAQPSVIVDLGTTPDTFER</sequence>
<dbReference type="AlphaFoldDB" id="A0A848LF43"/>
<accession>A0A848LF43</accession>
<evidence type="ECO:0000256" key="1">
    <source>
        <dbReference type="SAM" id="MobiDB-lite"/>
    </source>
</evidence>
<feature type="region of interest" description="Disordered" evidence="1">
    <location>
        <begin position="114"/>
        <end position="144"/>
    </location>
</feature>
<protein>
    <submittedName>
        <fullName evidence="2">Uncharacterized protein</fullName>
    </submittedName>
</protein>
<dbReference type="RefSeq" id="WP_169346421.1">
    <property type="nucleotide sequence ID" value="NZ_JABBJJ010000089.1"/>
</dbReference>
<dbReference type="Proteomes" id="UP000518300">
    <property type="component" value="Unassembled WGS sequence"/>
</dbReference>
<proteinExistence type="predicted"/>
<feature type="compositionally biased region" description="Low complexity" evidence="1">
    <location>
        <begin position="67"/>
        <end position="83"/>
    </location>
</feature>
<organism evidence="2 3">
    <name type="scientific">Pyxidicoccus fallax</name>
    <dbReference type="NCBI Taxonomy" id="394095"/>
    <lineage>
        <taxon>Bacteria</taxon>
        <taxon>Pseudomonadati</taxon>
        <taxon>Myxococcota</taxon>
        <taxon>Myxococcia</taxon>
        <taxon>Myxococcales</taxon>
        <taxon>Cystobacterineae</taxon>
        <taxon>Myxococcaceae</taxon>
        <taxon>Pyxidicoccus</taxon>
    </lineage>
</organism>
<feature type="region of interest" description="Disordered" evidence="1">
    <location>
        <begin position="27"/>
        <end position="84"/>
    </location>
</feature>
<dbReference type="EMBL" id="JABBJJ010000089">
    <property type="protein sequence ID" value="NMO17136.1"/>
    <property type="molecule type" value="Genomic_DNA"/>
</dbReference>
<evidence type="ECO:0000313" key="3">
    <source>
        <dbReference type="Proteomes" id="UP000518300"/>
    </source>
</evidence>